<evidence type="ECO:0000313" key="1">
    <source>
        <dbReference type="EMBL" id="CYU55215.1"/>
    </source>
</evidence>
<evidence type="ECO:0000313" key="6">
    <source>
        <dbReference type="Proteomes" id="UP001206089"/>
    </source>
</evidence>
<dbReference type="EMBL" id="FILL01000003">
    <property type="protein sequence ID" value="CYX26939.1"/>
    <property type="molecule type" value="Genomic_DNA"/>
</dbReference>
<dbReference type="EMBL" id="FIGH01000004">
    <property type="protein sequence ID" value="CYU55215.1"/>
    <property type="molecule type" value="Genomic_DNA"/>
</dbReference>
<dbReference type="Proteomes" id="UP000074664">
    <property type="component" value="Unassembled WGS sequence"/>
</dbReference>
<evidence type="ECO:0000313" key="2">
    <source>
        <dbReference type="EMBL" id="CYX26939.1"/>
    </source>
</evidence>
<dbReference type="Proteomes" id="UP001206089">
    <property type="component" value="Unassembled WGS sequence"/>
</dbReference>
<reference evidence="4 5" key="1">
    <citation type="submission" date="2016-02" db="EMBL/GenBank/DDBJ databases">
        <authorList>
            <consortium name="Pathogen Informatics"/>
        </authorList>
    </citation>
    <scope>NUCLEOTIDE SEQUENCE [LARGE SCALE GENOMIC DNA]</scope>
    <source>
        <strain evidence="1 5">LSS30</strain>
        <strain evidence="2 4">SS975</strain>
    </source>
</reference>
<evidence type="ECO:0000313" key="3">
    <source>
        <dbReference type="EMBL" id="MCR1233142.1"/>
    </source>
</evidence>
<accession>A0A116JEA0</accession>
<dbReference type="RefSeq" id="WP_044677450.1">
    <property type="nucleotide sequence ID" value="NZ_CECY01000022.1"/>
</dbReference>
<organism evidence="3 6">
    <name type="scientific">Streptococcus suis</name>
    <dbReference type="NCBI Taxonomy" id="1307"/>
    <lineage>
        <taxon>Bacteria</taxon>
        <taxon>Bacillati</taxon>
        <taxon>Bacillota</taxon>
        <taxon>Bacilli</taxon>
        <taxon>Lactobacillales</taxon>
        <taxon>Streptococcaceae</taxon>
        <taxon>Streptococcus</taxon>
    </lineage>
</organism>
<dbReference type="Proteomes" id="UP000072353">
    <property type="component" value="Unassembled WGS sequence"/>
</dbReference>
<evidence type="ECO:0000313" key="4">
    <source>
        <dbReference type="Proteomes" id="UP000072353"/>
    </source>
</evidence>
<dbReference type="Gene3D" id="3.40.50.2300">
    <property type="match status" value="1"/>
</dbReference>
<dbReference type="AlphaFoldDB" id="A0A116JEA0"/>
<comment type="caution">
    <text evidence="3">The sequence shown here is derived from an EMBL/GenBank/DDBJ whole genome shotgun (WGS) entry which is preliminary data.</text>
</comment>
<sequence length="122" mass="14525">MFYIIEQQNKNLQITKIISDYLKNKNPRIAFKILQSFKAPPSHQSNTYFIINEDICLNEQELEVAKNIRKNDRFGHIILISKNINYLQLFRSHINFLEIIDCNNNLKEEIHNCIDFLNKNIS</sequence>
<proteinExistence type="predicted"/>
<evidence type="ECO:0000313" key="5">
    <source>
        <dbReference type="Proteomes" id="UP000074664"/>
    </source>
</evidence>
<protein>
    <submittedName>
        <fullName evidence="3">Uncharacterized protein</fullName>
    </submittedName>
</protein>
<name>A0A116JEA0_STRSU</name>
<reference evidence="3" key="2">
    <citation type="submission" date="2022-07" db="EMBL/GenBank/DDBJ databases">
        <authorList>
            <person name="Peng Z."/>
        </authorList>
    </citation>
    <scope>NUCLEOTIDE SEQUENCE</scope>
    <source>
        <strain evidence="3">2022WUSS069</strain>
    </source>
</reference>
<dbReference type="EMBL" id="JANJPK010000024">
    <property type="protein sequence ID" value="MCR1233142.1"/>
    <property type="molecule type" value="Genomic_DNA"/>
</dbReference>
<gene>
    <name evidence="1" type="ORF">ERS132392_01166</name>
    <name evidence="2" type="ORF">ERS132521_00403</name>
    <name evidence="3" type="ORF">NQD44_08495</name>
</gene>